<protein>
    <submittedName>
        <fullName evidence="1">Uncharacterized protein</fullName>
    </submittedName>
</protein>
<dbReference type="RefSeq" id="WP_146794451.1">
    <property type="nucleotide sequence ID" value="NZ_BARC01000011.1"/>
</dbReference>
<organism evidence="1 2">
    <name type="scientific">Gluconobacter wancherniae NBRC 103581</name>
    <dbReference type="NCBI Taxonomy" id="656744"/>
    <lineage>
        <taxon>Bacteria</taxon>
        <taxon>Pseudomonadati</taxon>
        <taxon>Pseudomonadota</taxon>
        <taxon>Alphaproteobacteria</taxon>
        <taxon>Acetobacterales</taxon>
        <taxon>Acetobacteraceae</taxon>
        <taxon>Gluconobacter</taxon>
    </lineage>
</organism>
<comment type="caution">
    <text evidence="1">The sequence shown here is derived from an EMBL/GenBank/DDBJ whole genome shotgun (WGS) entry which is preliminary data.</text>
</comment>
<dbReference type="EMBL" id="BJUZ01000001">
    <property type="protein sequence ID" value="GEK93152.1"/>
    <property type="molecule type" value="Genomic_DNA"/>
</dbReference>
<name>A0A511AZZ9_9PROT</name>
<dbReference type="AlphaFoldDB" id="A0A511AZZ9"/>
<dbReference type="OrthoDB" id="9808959at2"/>
<sequence>MTYIPLDTAERQRQRENTGERFITSDEILISEMNRWEALRWNGVPADQIAADRWYEIEAYAPRSSIGRERKTLFMSLFPYVALKWSVIAA</sequence>
<reference evidence="1 2" key="1">
    <citation type="submission" date="2019-07" db="EMBL/GenBank/DDBJ databases">
        <title>Whole genome shotgun sequence of Gluconobacter wancherniae NBRC 103581.</title>
        <authorList>
            <person name="Hosoyama A."/>
            <person name="Uohara A."/>
            <person name="Ohji S."/>
            <person name="Ichikawa N."/>
        </authorList>
    </citation>
    <scope>NUCLEOTIDE SEQUENCE [LARGE SCALE GENOMIC DNA]</scope>
    <source>
        <strain evidence="1 2">NBRC 103581</strain>
    </source>
</reference>
<evidence type="ECO:0000313" key="1">
    <source>
        <dbReference type="EMBL" id="GEK93152.1"/>
    </source>
</evidence>
<evidence type="ECO:0000313" key="2">
    <source>
        <dbReference type="Proteomes" id="UP000321230"/>
    </source>
</evidence>
<accession>A0A511AZZ9</accession>
<gene>
    <name evidence="1" type="ORF">GWA01_09220</name>
</gene>
<keyword evidence="2" id="KW-1185">Reference proteome</keyword>
<dbReference type="Proteomes" id="UP000321230">
    <property type="component" value="Unassembled WGS sequence"/>
</dbReference>
<proteinExistence type="predicted"/>